<dbReference type="GO" id="GO:0051382">
    <property type="term" value="P:kinetochore assembly"/>
    <property type="evidence" value="ECO:0007669"/>
    <property type="project" value="InterPro"/>
</dbReference>
<feature type="compositionally biased region" description="Basic residues" evidence="7">
    <location>
        <begin position="649"/>
        <end position="667"/>
    </location>
</feature>
<evidence type="ECO:0000313" key="12">
    <source>
        <dbReference type="Proteomes" id="UP000235392"/>
    </source>
</evidence>
<dbReference type="GO" id="GO:0051315">
    <property type="term" value="P:attachment of mitotic spindle microtubules to kinetochore"/>
    <property type="evidence" value="ECO:0007669"/>
    <property type="project" value="TreeGrafter"/>
</dbReference>
<evidence type="ECO:0000313" key="10">
    <source>
        <dbReference type="EMBL" id="PLW19621.1"/>
    </source>
</evidence>
<evidence type="ECO:0000256" key="7">
    <source>
        <dbReference type="SAM" id="MobiDB-lite"/>
    </source>
</evidence>
<keyword evidence="4" id="KW-0539">Nucleus</keyword>
<dbReference type="Pfam" id="PF15624">
    <property type="entry name" value="Mif2_N"/>
    <property type="match status" value="2"/>
</dbReference>
<dbReference type="GO" id="GO:0051455">
    <property type="term" value="P:spindle attachment to meiosis I kinetochore"/>
    <property type="evidence" value="ECO:0007669"/>
    <property type="project" value="TreeGrafter"/>
</dbReference>
<evidence type="ECO:0000256" key="1">
    <source>
        <dbReference type="ARBA" id="ARBA00004123"/>
    </source>
</evidence>
<feature type="domain" description="Mif2 N-terminal" evidence="9">
    <location>
        <begin position="91"/>
        <end position="198"/>
    </location>
</feature>
<feature type="domain" description="Mif2 N-terminal" evidence="9">
    <location>
        <begin position="17"/>
        <end position="70"/>
    </location>
</feature>
<dbReference type="InterPro" id="IPR025974">
    <property type="entry name" value="Mif2/CENP-C_cupin"/>
</dbReference>
<dbReference type="Pfam" id="PF11699">
    <property type="entry name" value="CENP-C_C"/>
    <property type="match status" value="1"/>
</dbReference>
<dbReference type="SUPFAM" id="SSF51182">
    <property type="entry name" value="RmlC-like cupins"/>
    <property type="match status" value="1"/>
</dbReference>
<feature type="compositionally biased region" description="Polar residues" evidence="7">
    <location>
        <begin position="594"/>
        <end position="607"/>
    </location>
</feature>
<feature type="region of interest" description="Disordered" evidence="7">
    <location>
        <begin position="164"/>
        <end position="366"/>
    </location>
</feature>
<feature type="compositionally biased region" description="Acidic residues" evidence="7">
    <location>
        <begin position="164"/>
        <end position="174"/>
    </location>
</feature>
<comment type="function">
    <text evidence="5">Component of the kinetochore, a multiprotein complex that assembles on centromeric DNA and attaches chromosomes to spindle microtubules, mediating chromosome segregation and sister chromatid segregation during meiosis and mitosis. Component of the inner kinetochore constitutive centromere-associated network (CCAN), which serves as a structural platform for outer kinetochore assembly.</text>
</comment>
<dbReference type="InterPro" id="IPR028386">
    <property type="entry name" value="CENP-C/Mif2/cnp3"/>
</dbReference>
<evidence type="ECO:0000259" key="8">
    <source>
        <dbReference type="Pfam" id="PF11699"/>
    </source>
</evidence>
<evidence type="ECO:0000256" key="3">
    <source>
        <dbReference type="ARBA" id="ARBA00023125"/>
    </source>
</evidence>
<reference evidence="10 12" key="1">
    <citation type="submission" date="2017-11" db="EMBL/GenBank/DDBJ databases">
        <title>De novo assembly and phasing of dikaryotic genomes from two isolates of Puccinia coronata f. sp. avenae, the causal agent of oat crown rust.</title>
        <authorList>
            <person name="Miller M.E."/>
            <person name="Zhang Y."/>
            <person name="Omidvar V."/>
            <person name="Sperschneider J."/>
            <person name="Schwessinger B."/>
            <person name="Raley C."/>
            <person name="Palmer J.M."/>
            <person name="Garnica D."/>
            <person name="Upadhyaya N."/>
            <person name="Rathjen J."/>
            <person name="Taylor J.M."/>
            <person name="Park R.F."/>
            <person name="Dodds P.N."/>
            <person name="Hirsch C.D."/>
            <person name="Kianian S.F."/>
            <person name="Figueroa M."/>
        </authorList>
    </citation>
    <scope>NUCLEOTIDE SEQUENCE [LARGE SCALE GENOMIC DNA]</scope>
    <source>
        <strain evidence="10">12SD80</strain>
    </source>
</reference>
<dbReference type="InterPro" id="IPR014710">
    <property type="entry name" value="RmlC-like_jellyroll"/>
</dbReference>
<comment type="subcellular location">
    <subcellularLocation>
        <location evidence="1">Nucleus</location>
    </subcellularLocation>
</comment>
<evidence type="ECO:0000256" key="2">
    <source>
        <dbReference type="ARBA" id="ARBA00010291"/>
    </source>
</evidence>
<dbReference type="AlphaFoldDB" id="A0A2N5T292"/>
<dbReference type="FunFam" id="2.60.120.10:FF:000033">
    <property type="entry name" value="Centromere protein C 1"/>
    <property type="match status" value="1"/>
</dbReference>
<dbReference type="InterPro" id="IPR028929">
    <property type="entry name" value="Mif2_N"/>
</dbReference>
<dbReference type="EMBL" id="PGCI01000259">
    <property type="protein sequence ID" value="PLW31832.1"/>
    <property type="molecule type" value="Genomic_DNA"/>
</dbReference>
<feature type="compositionally biased region" description="Basic and acidic residues" evidence="7">
    <location>
        <begin position="433"/>
        <end position="446"/>
    </location>
</feature>
<evidence type="ECO:0000313" key="11">
    <source>
        <dbReference type="EMBL" id="PLW31832.1"/>
    </source>
</evidence>
<dbReference type="GO" id="GO:0005634">
    <property type="term" value="C:nucleus"/>
    <property type="evidence" value="ECO:0007669"/>
    <property type="project" value="UniProtKB-SubCell"/>
</dbReference>
<evidence type="ECO:0000256" key="5">
    <source>
        <dbReference type="ARBA" id="ARBA00057947"/>
    </source>
</evidence>
<evidence type="ECO:0000256" key="6">
    <source>
        <dbReference type="ARBA" id="ARBA00075033"/>
    </source>
</evidence>
<protein>
    <recommendedName>
        <fullName evidence="6">CENP-C homolog</fullName>
    </recommendedName>
</protein>
<dbReference type="EMBL" id="PGCI01000711">
    <property type="protein sequence ID" value="PLW19621.1"/>
    <property type="molecule type" value="Genomic_DNA"/>
</dbReference>
<dbReference type="Gene3D" id="2.60.120.10">
    <property type="entry name" value="Jelly Rolls"/>
    <property type="match status" value="1"/>
</dbReference>
<keyword evidence="3" id="KW-0238">DNA-binding</keyword>
<feature type="region of interest" description="Disordered" evidence="7">
    <location>
        <begin position="1"/>
        <end position="114"/>
    </location>
</feature>
<comment type="caution">
    <text evidence="10">The sequence shown here is derived from an EMBL/GenBank/DDBJ whole genome shotgun (WGS) entry which is preliminary data.</text>
</comment>
<dbReference type="PANTHER" id="PTHR16684">
    <property type="entry name" value="CENTROMERE PROTEIN C"/>
    <property type="match status" value="1"/>
</dbReference>
<name>A0A2N5T292_9BASI</name>
<comment type="similarity">
    <text evidence="2">Belongs to the CENP-C/MIF2 family.</text>
</comment>
<feature type="domain" description="Mif2/CENP-C cupin" evidence="8">
    <location>
        <begin position="487"/>
        <end position="572"/>
    </location>
</feature>
<sequence length="718" mass="79379">MPPRARVASSDAFHGSFDPGVTGRRTGVAPPLKVRKTSNGIECFSDYFGSPEKDPSGSPAKTSSKRSHDDQPSKAVKPIPQRVRNDRPDKYHEIGERGRKTGISPPKNSVRDENGFEKFDDYLIKATEQTNKGIAKERRKSMMRKSISQAYNRKLSVATFVDDDDDDDQEEFMEESMSLATPDTSALHHQETRSSHLASGASNSINPEHRKTRSGLSDAIDQSTRTPNGSDLIDFDVVPEGPIHSQSRHKSDEEQPMTVPDDEDEDDVQNSGGMMANGYDDASLGSDGFDAQPAHPPSDEDRQSDPPSGLEDIVEVDEENEHSTTAGPNGEGDTSHISEPQPPKPRRHNPRPPPPAGGPRRGIRQRFPRLAHWRGERVVYGRSMTPDGNQKVIGMVDVVRVPDEPTSPFAASRKKRRAGLQKIKSESVGPDDITTHHAPEDGWDDKTRPNGIVYSYTKNKDCERAVVCTKKMATLDVEDQAGDPNSFQFQRVVKDSDFIAGGIMHIPVGGGKPLKPAKDNFYFFTVVEGAVSVHIHRTTFVVAPAGVFWVPRGNVYSIRNISQRTAKLTFAQARRATGDEPDIDSDDVDEEHSILQSNSRDASSSRTNAKKNGTHPEEPLPNNPKTRKQTKNNPATRTDASTSMTISNPRKKSKKPAPKKKKSKQKKQSAVQAADAQDEEGEQEQDVSQEQEQEGEEEDQEGEEEEEEQEDESEDEEA</sequence>
<feature type="region of interest" description="Disordered" evidence="7">
    <location>
        <begin position="573"/>
        <end position="718"/>
    </location>
</feature>
<feature type="compositionally biased region" description="Acidic residues" evidence="7">
    <location>
        <begin position="676"/>
        <end position="718"/>
    </location>
</feature>
<dbReference type="Proteomes" id="UP000235392">
    <property type="component" value="Unassembled WGS sequence"/>
</dbReference>
<evidence type="ECO:0000256" key="4">
    <source>
        <dbReference type="ARBA" id="ARBA00023242"/>
    </source>
</evidence>
<accession>A0A2N5T292</accession>
<organism evidence="10 12">
    <name type="scientific">Puccinia coronata f. sp. avenae</name>
    <dbReference type="NCBI Taxonomy" id="200324"/>
    <lineage>
        <taxon>Eukaryota</taxon>
        <taxon>Fungi</taxon>
        <taxon>Dikarya</taxon>
        <taxon>Basidiomycota</taxon>
        <taxon>Pucciniomycotina</taxon>
        <taxon>Pucciniomycetes</taxon>
        <taxon>Pucciniales</taxon>
        <taxon>Pucciniaceae</taxon>
        <taxon>Puccinia</taxon>
    </lineage>
</organism>
<dbReference type="PANTHER" id="PTHR16684:SF11">
    <property type="entry name" value="CENTROMERE PROTEIN C"/>
    <property type="match status" value="1"/>
</dbReference>
<dbReference type="CDD" id="cd06993">
    <property type="entry name" value="cupin_CENP-C_C"/>
    <property type="match status" value="1"/>
</dbReference>
<feature type="compositionally biased region" description="Polar residues" evidence="7">
    <location>
        <begin position="631"/>
        <end position="648"/>
    </location>
</feature>
<feature type="region of interest" description="Disordered" evidence="7">
    <location>
        <begin position="407"/>
        <end position="446"/>
    </location>
</feature>
<feature type="compositionally biased region" description="Basic and acidic residues" evidence="7">
    <location>
        <begin position="83"/>
        <end position="99"/>
    </location>
</feature>
<gene>
    <name evidence="11" type="ORF">PCASD_15430</name>
    <name evidence="10" type="ORF">PCASD_18186</name>
</gene>
<feature type="compositionally biased region" description="Polar residues" evidence="7">
    <location>
        <begin position="220"/>
        <end position="229"/>
    </location>
</feature>
<feature type="compositionally biased region" description="Polar residues" evidence="7">
    <location>
        <begin position="195"/>
        <end position="206"/>
    </location>
</feature>
<proteinExistence type="inferred from homology"/>
<dbReference type="InterPro" id="IPR011051">
    <property type="entry name" value="RmlC_Cupin_sf"/>
</dbReference>
<evidence type="ECO:0000259" key="9">
    <source>
        <dbReference type="Pfam" id="PF15624"/>
    </source>
</evidence>
<dbReference type="GO" id="GO:0000776">
    <property type="term" value="C:kinetochore"/>
    <property type="evidence" value="ECO:0007669"/>
    <property type="project" value="InterPro"/>
</dbReference>
<dbReference type="GO" id="GO:0019237">
    <property type="term" value="F:centromeric DNA binding"/>
    <property type="evidence" value="ECO:0007669"/>
    <property type="project" value="InterPro"/>
</dbReference>
<feature type="compositionally biased region" description="Acidic residues" evidence="7">
    <location>
        <begin position="579"/>
        <end position="590"/>
    </location>
</feature>